<dbReference type="AlphaFoldDB" id="A0A1G9UZ36"/>
<organism evidence="2 3">
    <name type="scientific">Acetanaerobacterium elongatum</name>
    <dbReference type="NCBI Taxonomy" id="258515"/>
    <lineage>
        <taxon>Bacteria</taxon>
        <taxon>Bacillati</taxon>
        <taxon>Bacillota</taxon>
        <taxon>Clostridia</taxon>
        <taxon>Eubacteriales</taxon>
        <taxon>Oscillospiraceae</taxon>
        <taxon>Acetanaerobacterium</taxon>
    </lineage>
</organism>
<dbReference type="Proteomes" id="UP000199182">
    <property type="component" value="Unassembled WGS sequence"/>
</dbReference>
<feature type="domain" description="YdbS-like PH" evidence="1">
    <location>
        <begin position="31"/>
        <end position="105"/>
    </location>
</feature>
<gene>
    <name evidence="2" type="ORF">SAMN05192585_1032</name>
</gene>
<evidence type="ECO:0000313" key="2">
    <source>
        <dbReference type="EMBL" id="SDM65261.1"/>
    </source>
</evidence>
<dbReference type="EMBL" id="FNID01000003">
    <property type="protein sequence ID" value="SDM65261.1"/>
    <property type="molecule type" value="Genomic_DNA"/>
</dbReference>
<evidence type="ECO:0000259" key="1">
    <source>
        <dbReference type="Pfam" id="PF03703"/>
    </source>
</evidence>
<accession>A0A1G9UZ36</accession>
<reference evidence="2 3" key="1">
    <citation type="submission" date="2016-10" db="EMBL/GenBank/DDBJ databases">
        <authorList>
            <person name="de Groot N.N."/>
        </authorList>
    </citation>
    <scope>NUCLEOTIDE SEQUENCE [LARGE SCALE GENOMIC DNA]</scope>
    <source>
        <strain evidence="2 3">CGMCC 1.5012</strain>
    </source>
</reference>
<proteinExistence type="predicted"/>
<dbReference type="OrthoDB" id="9790842at2"/>
<dbReference type="Pfam" id="PF03703">
    <property type="entry name" value="bPH_2"/>
    <property type="match status" value="1"/>
</dbReference>
<sequence>MSENKQAAEQEAVPVIKERKRWLFLGLPFTFTRYELDGKRLKLCRGFLNTTEDDLLLYRVMDVTVSRTLFQRMAGLGTMTIVSTDKTNPTLAVTNIKRVHAFKDALDARVESERMRMRFRAGEITETDFDGDMQTN</sequence>
<evidence type="ECO:0000313" key="3">
    <source>
        <dbReference type="Proteomes" id="UP000199182"/>
    </source>
</evidence>
<name>A0A1G9UZ36_9FIRM</name>
<dbReference type="InterPro" id="IPR005182">
    <property type="entry name" value="YdbS-like_PH"/>
</dbReference>
<keyword evidence="3" id="KW-1185">Reference proteome</keyword>
<protein>
    <submittedName>
        <fullName evidence="2">PH domain-containing protein</fullName>
    </submittedName>
</protein>
<dbReference type="STRING" id="258515.SAMN05192585_1032"/>
<dbReference type="RefSeq" id="WP_092637679.1">
    <property type="nucleotide sequence ID" value="NZ_FNID01000003.1"/>
</dbReference>